<evidence type="ECO:0000313" key="2">
    <source>
        <dbReference type="EMBL" id="GBP17770.1"/>
    </source>
</evidence>
<keyword evidence="3" id="KW-1185">Reference proteome</keyword>
<evidence type="ECO:0000313" key="3">
    <source>
        <dbReference type="Proteomes" id="UP000299102"/>
    </source>
</evidence>
<dbReference type="EMBL" id="BGZK01000090">
    <property type="protein sequence ID" value="GBP17770.1"/>
    <property type="molecule type" value="Genomic_DNA"/>
</dbReference>
<feature type="compositionally biased region" description="Polar residues" evidence="1">
    <location>
        <begin position="123"/>
        <end position="134"/>
    </location>
</feature>
<feature type="compositionally biased region" description="Polar residues" evidence="1">
    <location>
        <begin position="1"/>
        <end position="20"/>
    </location>
</feature>
<protein>
    <submittedName>
        <fullName evidence="2">Uncharacterized protein</fullName>
    </submittedName>
</protein>
<dbReference type="Proteomes" id="UP000299102">
    <property type="component" value="Unassembled WGS sequence"/>
</dbReference>
<gene>
    <name evidence="2" type="ORF">EVAR_102629_1</name>
</gene>
<name>A0A4C1TUU9_EUMVA</name>
<comment type="caution">
    <text evidence="2">The sequence shown here is derived from an EMBL/GenBank/DDBJ whole genome shotgun (WGS) entry which is preliminary data.</text>
</comment>
<dbReference type="AlphaFoldDB" id="A0A4C1TUU9"/>
<feature type="region of interest" description="Disordered" evidence="1">
    <location>
        <begin position="1"/>
        <end position="27"/>
    </location>
</feature>
<proteinExistence type="predicted"/>
<feature type="region of interest" description="Disordered" evidence="1">
    <location>
        <begin position="114"/>
        <end position="134"/>
    </location>
</feature>
<organism evidence="2 3">
    <name type="scientific">Eumeta variegata</name>
    <name type="common">Bagworm moth</name>
    <name type="synonym">Eumeta japonica</name>
    <dbReference type="NCBI Taxonomy" id="151549"/>
    <lineage>
        <taxon>Eukaryota</taxon>
        <taxon>Metazoa</taxon>
        <taxon>Ecdysozoa</taxon>
        <taxon>Arthropoda</taxon>
        <taxon>Hexapoda</taxon>
        <taxon>Insecta</taxon>
        <taxon>Pterygota</taxon>
        <taxon>Neoptera</taxon>
        <taxon>Endopterygota</taxon>
        <taxon>Lepidoptera</taxon>
        <taxon>Glossata</taxon>
        <taxon>Ditrysia</taxon>
        <taxon>Tineoidea</taxon>
        <taxon>Psychidae</taxon>
        <taxon>Oiketicinae</taxon>
        <taxon>Eumeta</taxon>
    </lineage>
</organism>
<evidence type="ECO:0000256" key="1">
    <source>
        <dbReference type="SAM" id="MobiDB-lite"/>
    </source>
</evidence>
<reference evidence="2 3" key="1">
    <citation type="journal article" date="2019" name="Commun. Biol.">
        <title>The bagworm genome reveals a unique fibroin gene that provides high tensile strength.</title>
        <authorList>
            <person name="Kono N."/>
            <person name="Nakamura H."/>
            <person name="Ohtoshi R."/>
            <person name="Tomita M."/>
            <person name="Numata K."/>
            <person name="Arakawa K."/>
        </authorList>
    </citation>
    <scope>NUCLEOTIDE SEQUENCE [LARGE SCALE GENOMIC DNA]</scope>
</reference>
<sequence>MPSAHATSIADNPQSSNENGTAEPLSATFHKAVVRESSTERQRLGGSVVEGDAFGPAGVEFDIGQERRDVTLTEFGRDVAASAGSFRRASESPGGPFPPLLRSLLLADILPPAREADDAPVTRQGSRVTKGSVA</sequence>
<accession>A0A4C1TUU9</accession>